<keyword evidence="2" id="KW-1185">Reference proteome</keyword>
<sequence>MRRGKMKPKPKPHVSMVKDAEIAKDRDGVDTRKSVEPASDHWAFLEEIEAPMWVDLDHEASSSYKDIDDDWFEKSHLIHQCSSRQLISEFPHGEGIANVELAIQEPSSPKLPPSVSQSRGKTYRSREWGQINSGVVANKRHPVQNLSSKSSRVDLGSGQTMKTKPSNGPRGNAKTKPNSVCKSSLTGMSGPKYPNPSAIVRDSKTSSSSGAIKEEYQSVSTITSENSENKQQKLLEVSSQAVSHTNGLLSALKITLRKSCATRLASRAERDGGRQSEGCKSSSGKSSVGSSSHPRYYVKNKTLPTSQNKDITPDSRNVMRAPQATTDKVKMPSMSKDSTAKNQDLISKQRGRCKTVAAAESTHLENAKSKGVHSKVMRQDRANKQDSATMAAKAVGKVGVEKYNRLVDGKENATSQRSNTRAGGMIQVQQVTKQIAPPKAVGKVGVEKYNRLGDGKENAMSQRSNTRAGGIVQVQKVMKQLAPPKSDRAGLIVPKGKISGRNEGKSLTNVIQKVYFR</sequence>
<gene>
    <name evidence="1" type="ORF">RHMOL_Rhmol04G0032900</name>
</gene>
<reference evidence="1" key="1">
    <citation type="submission" date="2022-02" db="EMBL/GenBank/DDBJ databases">
        <title>Plant Genome Project.</title>
        <authorList>
            <person name="Zhang R.-G."/>
        </authorList>
    </citation>
    <scope>NUCLEOTIDE SEQUENCE</scope>
    <source>
        <strain evidence="1">AT1</strain>
    </source>
</reference>
<dbReference type="Proteomes" id="UP001062846">
    <property type="component" value="Chromosome 4"/>
</dbReference>
<comment type="caution">
    <text evidence="1">The sequence shown here is derived from an EMBL/GenBank/DDBJ whole genome shotgun (WGS) entry which is preliminary data.</text>
</comment>
<organism evidence="1 2">
    <name type="scientific">Rhododendron molle</name>
    <name type="common">Chinese azalea</name>
    <name type="synonym">Azalea mollis</name>
    <dbReference type="NCBI Taxonomy" id="49168"/>
    <lineage>
        <taxon>Eukaryota</taxon>
        <taxon>Viridiplantae</taxon>
        <taxon>Streptophyta</taxon>
        <taxon>Embryophyta</taxon>
        <taxon>Tracheophyta</taxon>
        <taxon>Spermatophyta</taxon>
        <taxon>Magnoliopsida</taxon>
        <taxon>eudicotyledons</taxon>
        <taxon>Gunneridae</taxon>
        <taxon>Pentapetalae</taxon>
        <taxon>asterids</taxon>
        <taxon>Ericales</taxon>
        <taxon>Ericaceae</taxon>
        <taxon>Ericoideae</taxon>
        <taxon>Rhodoreae</taxon>
        <taxon>Rhododendron</taxon>
    </lineage>
</organism>
<evidence type="ECO:0000313" key="2">
    <source>
        <dbReference type="Proteomes" id="UP001062846"/>
    </source>
</evidence>
<protein>
    <submittedName>
        <fullName evidence="1">Uncharacterized protein</fullName>
    </submittedName>
</protein>
<name>A0ACC0NWM4_RHOML</name>
<proteinExistence type="predicted"/>
<accession>A0ACC0NWM4</accession>
<dbReference type="EMBL" id="CM046391">
    <property type="protein sequence ID" value="KAI8557737.1"/>
    <property type="molecule type" value="Genomic_DNA"/>
</dbReference>
<evidence type="ECO:0000313" key="1">
    <source>
        <dbReference type="EMBL" id="KAI8557737.1"/>
    </source>
</evidence>